<feature type="transmembrane region" description="Helical" evidence="1">
    <location>
        <begin position="184"/>
        <end position="204"/>
    </location>
</feature>
<reference evidence="2" key="1">
    <citation type="submission" date="2020-11" db="EMBL/GenBank/DDBJ databases">
        <title>Sequencing the genomes of 1000 actinobacteria strains.</title>
        <authorList>
            <person name="Klenk H.-P."/>
        </authorList>
    </citation>
    <scope>NUCLEOTIDE SEQUENCE</scope>
    <source>
        <strain evidence="2">DSM 45356</strain>
    </source>
</reference>
<organism evidence="2 3">
    <name type="scientific">Longispora fulva</name>
    <dbReference type="NCBI Taxonomy" id="619741"/>
    <lineage>
        <taxon>Bacteria</taxon>
        <taxon>Bacillati</taxon>
        <taxon>Actinomycetota</taxon>
        <taxon>Actinomycetes</taxon>
        <taxon>Micromonosporales</taxon>
        <taxon>Micromonosporaceae</taxon>
        <taxon>Longispora</taxon>
    </lineage>
</organism>
<keyword evidence="1" id="KW-1133">Transmembrane helix</keyword>
<feature type="transmembrane region" description="Helical" evidence="1">
    <location>
        <begin position="154"/>
        <end position="172"/>
    </location>
</feature>
<protein>
    <submittedName>
        <fullName evidence="2">Uncharacterized protein</fullName>
    </submittedName>
</protein>
<keyword evidence="1" id="KW-0472">Membrane</keyword>
<dbReference type="EMBL" id="JADOUF010000001">
    <property type="protein sequence ID" value="MBG6134574.1"/>
    <property type="molecule type" value="Genomic_DNA"/>
</dbReference>
<evidence type="ECO:0000313" key="3">
    <source>
        <dbReference type="Proteomes" id="UP000622552"/>
    </source>
</evidence>
<feature type="transmembrane region" description="Helical" evidence="1">
    <location>
        <begin position="96"/>
        <end position="118"/>
    </location>
</feature>
<evidence type="ECO:0000313" key="2">
    <source>
        <dbReference type="EMBL" id="MBG6134574.1"/>
    </source>
</evidence>
<feature type="transmembrane region" description="Helical" evidence="1">
    <location>
        <begin position="36"/>
        <end position="55"/>
    </location>
</feature>
<dbReference type="RefSeq" id="WP_197001791.1">
    <property type="nucleotide sequence ID" value="NZ_BONS01000023.1"/>
</dbReference>
<dbReference type="AlphaFoldDB" id="A0A8J7GA64"/>
<proteinExistence type="predicted"/>
<dbReference type="Proteomes" id="UP000622552">
    <property type="component" value="Unassembled WGS sequence"/>
</dbReference>
<accession>A0A8J7GA64</accession>
<comment type="caution">
    <text evidence="2">The sequence shown here is derived from an EMBL/GenBank/DDBJ whole genome shotgun (WGS) entry which is preliminary data.</text>
</comment>
<name>A0A8J7GA64_9ACTN</name>
<feature type="transmembrane region" description="Helical" evidence="1">
    <location>
        <begin position="127"/>
        <end position="148"/>
    </location>
</feature>
<feature type="transmembrane region" description="Helical" evidence="1">
    <location>
        <begin position="67"/>
        <end position="90"/>
    </location>
</feature>
<sequence>MIRNWWVVGCGSALGLTALAGVAWYHGVPVLSLGRPFMLAPLLLVPMVVLVGHALRPPVARRGSWRGVLMVPAALGAALGLAAGGLTLVVDHGLGSLWVPVATAAVLALAIPAGGIVFRMAGTPRPWALALFGPAGYYCAFALLYAPARTAGPQPLLLSCAAGVVGYTLGALAIGDTLPSAARLAVYALLLALVPAGQVAHTALQVNDNLRRLESLSVPLLVPDLPGYSVVRVQSGWDAPNVLVIVMLPTTDHSGYDDGYEVHVTTLPVPSYFAPPESCDPVNPTLRGDAPGRPCVADTSDLWHRETQGHFTYLVRTGHTLSIVDGGPKVSPEMAREAAANLRPVAAKDLAGVLAS</sequence>
<keyword evidence="3" id="KW-1185">Reference proteome</keyword>
<keyword evidence="1" id="KW-0812">Transmembrane</keyword>
<gene>
    <name evidence="2" type="ORF">IW245_000768</name>
</gene>
<evidence type="ECO:0000256" key="1">
    <source>
        <dbReference type="SAM" id="Phobius"/>
    </source>
</evidence>